<dbReference type="EMBL" id="GFTR01001762">
    <property type="protein sequence ID" value="JAW14664.1"/>
    <property type="molecule type" value="Transcribed_RNA"/>
</dbReference>
<sequence length="108" mass="13035">MYSTNLFNWLYFCFFFNNIHLVFSFQIIFFNYTDPLWSFCMNHFISVSRKFTNLLGTLAFLLQIHCDGGWFPREALSTNLVKGRRCCATNPIQRKLRFCITLRFWTYV</sequence>
<dbReference type="AlphaFoldDB" id="A0A224XU41"/>
<accession>A0A224XU41</accession>
<evidence type="ECO:0000313" key="2">
    <source>
        <dbReference type="EMBL" id="JAW14664.1"/>
    </source>
</evidence>
<keyword evidence="1" id="KW-0812">Transmembrane</keyword>
<keyword evidence="1" id="KW-1133">Transmembrane helix</keyword>
<feature type="transmembrane region" description="Helical" evidence="1">
    <location>
        <begin position="6"/>
        <end position="30"/>
    </location>
</feature>
<organism evidence="2">
    <name type="scientific">Panstrongylus lignarius</name>
    <dbReference type="NCBI Taxonomy" id="156445"/>
    <lineage>
        <taxon>Eukaryota</taxon>
        <taxon>Metazoa</taxon>
        <taxon>Ecdysozoa</taxon>
        <taxon>Arthropoda</taxon>
        <taxon>Hexapoda</taxon>
        <taxon>Insecta</taxon>
        <taxon>Pterygota</taxon>
        <taxon>Neoptera</taxon>
        <taxon>Paraneoptera</taxon>
        <taxon>Hemiptera</taxon>
        <taxon>Heteroptera</taxon>
        <taxon>Panheteroptera</taxon>
        <taxon>Cimicomorpha</taxon>
        <taxon>Reduviidae</taxon>
        <taxon>Triatominae</taxon>
        <taxon>Panstrongylus</taxon>
    </lineage>
</organism>
<keyword evidence="1" id="KW-0472">Membrane</keyword>
<evidence type="ECO:0000256" key="1">
    <source>
        <dbReference type="SAM" id="Phobius"/>
    </source>
</evidence>
<reference evidence="2" key="1">
    <citation type="journal article" date="2018" name="PLoS Negl. Trop. Dis.">
        <title>An insight into the salivary gland and fat body transcriptome of Panstrongylus lignarius (Hemiptera: Heteroptera), the main vector of Chagas disease in Peru.</title>
        <authorList>
            <person name="Nevoa J.C."/>
            <person name="Mendes M.T."/>
            <person name="da Silva M.V."/>
            <person name="Soares S.C."/>
            <person name="Oliveira C.J.F."/>
            <person name="Ribeiro J.M.C."/>
        </authorList>
    </citation>
    <scope>NUCLEOTIDE SEQUENCE</scope>
</reference>
<protein>
    <submittedName>
        <fullName evidence="2">Uncharacterized protein</fullName>
    </submittedName>
</protein>
<name>A0A224XU41_9HEMI</name>
<proteinExistence type="predicted"/>